<reference evidence="5" key="1">
    <citation type="submission" date="2009-08" db="EMBL/GenBank/DDBJ databases">
        <title>The complete genome of Chitinophaga pinensis DSM 2588.</title>
        <authorList>
            <consortium name="US DOE Joint Genome Institute (JGI-PGF)"/>
            <person name="Lucas S."/>
            <person name="Copeland A."/>
            <person name="Lapidus A."/>
            <person name="Glavina del Rio T."/>
            <person name="Dalin E."/>
            <person name="Tice H."/>
            <person name="Bruce D."/>
            <person name="Goodwin L."/>
            <person name="Pitluck S."/>
            <person name="Kyrpides N."/>
            <person name="Mavromatis K."/>
            <person name="Ivanova N."/>
            <person name="Mikhailova N."/>
            <person name="Sims D."/>
            <person name="Meinche L."/>
            <person name="Brettin T."/>
            <person name="Detter J.C."/>
            <person name="Han C."/>
            <person name="Larimer F."/>
            <person name="Land M."/>
            <person name="Hauser L."/>
            <person name="Markowitz V."/>
            <person name="Cheng J.-F."/>
            <person name="Hugenholtz P."/>
            <person name="Woyke T."/>
            <person name="Wu D."/>
            <person name="Spring S."/>
            <person name="Klenk H.-P."/>
            <person name="Eisen J.A."/>
        </authorList>
    </citation>
    <scope>NUCLEOTIDE SEQUENCE [LARGE SCALE GENOMIC DNA]</scope>
    <source>
        <strain evidence="5">ATCC 43595 / DSM 2588 / LMG 13176 / NBRC 15968 / NCIMB 11800 / UQM 2034</strain>
    </source>
</reference>
<feature type="domain" description="Enoyl reductase (ER)" evidence="3">
    <location>
        <begin position="17"/>
        <end position="333"/>
    </location>
</feature>
<dbReference type="PANTHER" id="PTHR48106:SF5">
    <property type="entry name" value="ZINC-CONTAINING ALCOHOL DEHYDROGENASE"/>
    <property type="match status" value="1"/>
</dbReference>
<dbReference type="AlphaFoldDB" id="A0A979G9I5"/>
<evidence type="ECO:0000313" key="5">
    <source>
        <dbReference type="Proteomes" id="UP000002215"/>
    </source>
</evidence>
<gene>
    <name evidence="4" type="ordered locus">Cpin_5990</name>
</gene>
<dbReference type="SMART" id="SM00829">
    <property type="entry name" value="PKS_ER"/>
    <property type="match status" value="1"/>
</dbReference>
<dbReference type="EMBL" id="CP001699">
    <property type="protein sequence ID" value="ACU63404.1"/>
    <property type="molecule type" value="Genomic_DNA"/>
</dbReference>
<dbReference type="PANTHER" id="PTHR48106">
    <property type="entry name" value="QUINONE OXIDOREDUCTASE PIG3-RELATED"/>
    <property type="match status" value="1"/>
</dbReference>
<dbReference type="InterPro" id="IPR020843">
    <property type="entry name" value="ER"/>
</dbReference>
<evidence type="ECO:0000313" key="4">
    <source>
        <dbReference type="EMBL" id="ACU63404.1"/>
    </source>
</evidence>
<dbReference type="Gene3D" id="3.90.180.10">
    <property type="entry name" value="Medium-chain alcohol dehydrogenases, catalytic domain"/>
    <property type="match status" value="1"/>
</dbReference>
<proteinExistence type="predicted"/>
<dbReference type="Gene3D" id="3.40.50.720">
    <property type="entry name" value="NAD(P)-binding Rossmann-like Domain"/>
    <property type="match status" value="1"/>
</dbReference>
<dbReference type="KEGG" id="cpi:Cpin_5990"/>
<reference evidence="4 5" key="2">
    <citation type="journal article" date="2010" name="Stand. Genomic Sci.">
        <title>Complete genome sequence of Chitinophaga pinensis type strain (UQM 2034).</title>
        <authorList>
            <person name="Glavina Del Rio T."/>
            <person name="Abt B."/>
            <person name="Spring S."/>
            <person name="Lapidus A."/>
            <person name="Nolan M."/>
            <person name="Tice H."/>
            <person name="Copeland A."/>
            <person name="Cheng J.F."/>
            <person name="Chen F."/>
            <person name="Bruce D."/>
            <person name="Goodwin L."/>
            <person name="Pitluck S."/>
            <person name="Ivanova N."/>
            <person name="Mavromatis K."/>
            <person name="Mikhailova N."/>
            <person name="Pati A."/>
            <person name="Chen A."/>
            <person name="Palaniappan K."/>
            <person name="Land M."/>
            <person name="Hauser L."/>
            <person name="Chang Y.J."/>
            <person name="Jeffries C.D."/>
            <person name="Chain P."/>
            <person name="Saunders E."/>
            <person name="Detter J.C."/>
            <person name="Brettin T."/>
            <person name="Rohde M."/>
            <person name="Goker M."/>
            <person name="Bristow J."/>
            <person name="Eisen J.A."/>
            <person name="Markowitz V."/>
            <person name="Hugenholtz P."/>
            <person name="Kyrpides N.C."/>
            <person name="Klenk H.P."/>
            <person name="Lucas S."/>
        </authorList>
    </citation>
    <scope>NUCLEOTIDE SEQUENCE [LARGE SCALE GENOMIC DNA]</scope>
    <source>
        <strain evidence="5">ATCC 43595 / DSM 2588 / LMG 13176 / NBRC 15968 / NCIMB 11800 / UQM 2034</strain>
    </source>
</reference>
<keyword evidence="2" id="KW-0560">Oxidoreductase</keyword>
<name>A0A979G9I5_CHIPD</name>
<protein>
    <submittedName>
        <fullName evidence="4">Alcohol dehydrogenase zinc-binding domain protein</fullName>
    </submittedName>
</protein>
<dbReference type="SUPFAM" id="SSF51735">
    <property type="entry name" value="NAD(P)-binding Rossmann-fold domains"/>
    <property type="match status" value="1"/>
</dbReference>
<evidence type="ECO:0000256" key="1">
    <source>
        <dbReference type="ARBA" id="ARBA00022857"/>
    </source>
</evidence>
<dbReference type="OrthoDB" id="9787435at2"/>
<organism evidence="4 5">
    <name type="scientific">Chitinophaga pinensis (strain ATCC 43595 / DSM 2588 / LMG 13176 / NBRC 15968 / NCIMB 11800 / UQM 2034)</name>
    <dbReference type="NCBI Taxonomy" id="485918"/>
    <lineage>
        <taxon>Bacteria</taxon>
        <taxon>Pseudomonadati</taxon>
        <taxon>Bacteroidota</taxon>
        <taxon>Chitinophagia</taxon>
        <taxon>Chitinophagales</taxon>
        <taxon>Chitinophagaceae</taxon>
        <taxon>Chitinophaga</taxon>
    </lineage>
</organism>
<sequence length="338" mass="36477">MEIKTRQKKGVRFHQAGGPEVLKVEHVDVPAPGPQEVRLQVKAIGLNRIDSFFRSGYFSEQPIFPSLLGFEASGVIESVGDQVKDFAPGDVVSVIAKFSNHDYGTYGDLIILPAASLEKHPSNLTFEEAAALWVSYLAAYGMLVDSANLKPGQYVLYNAASSNTGHAITQTIKLLGGIPIALTSTPSKKRAISDLGVQHIIVTTEQHISEEVLKITNGKGADVILDAVGGKQFELLINAAANYAKVFAYGALDLEPGPWPMLGVVLKKISITGYDMTDTLMDAKKINAAIAFVKTGVQHEKLKPVIGPKFSLTEVVEAHRTLERNQHIGKIVLIPEGV</sequence>
<dbReference type="InterPro" id="IPR011032">
    <property type="entry name" value="GroES-like_sf"/>
</dbReference>
<dbReference type="GO" id="GO:0070402">
    <property type="term" value="F:NADPH binding"/>
    <property type="evidence" value="ECO:0007669"/>
    <property type="project" value="TreeGrafter"/>
</dbReference>
<accession>A0A979G9I5</accession>
<dbReference type="CDD" id="cd08268">
    <property type="entry name" value="MDR2"/>
    <property type="match status" value="1"/>
</dbReference>
<dbReference type="Pfam" id="PF13602">
    <property type="entry name" value="ADH_zinc_N_2"/>
    <property type="match status" value="1"/>
</dbReference>
<dbReference type="Proteomes" id="UP000002215">
    <property type="component" value="Chromosome"/>
</dbReference>
<keyword evidence="1" id="KW-0521">NADP</keyword>
<dbReference type="InterPro" id="IPR013154">
    <property type="entry name" value="ADH-like_N"/>
</dbReference>
<dbReference type="RefSeq" id="WP_012793569.1">
    <property type="nucleotide sequence ID" value="NC_013132.1"/>
</dbReference>
<dbReference type="SUPFAM" id="SSF50129">
    <property type="entry name" value="GroES-like"/>
    <property type="match status" value="1"/>
</dbReference>
<dbReference type="InterPro" id="IPR036291">
    <property type="entry name" value="NAD(P)-bd_dom_sf"/>
</dbReference>
<evidence type="ECO:0000256" key="2">
    <source>
        <dbReference type="ARBA" id="ARBA00023002"/>
    </source>
</evidence>
<dbReference type="GO" id="GO:0016651">
    <property type="term" value="F:oxidoreductase activity, acting on NAD(P)H"/>
    <property type="evidence" value="ECO:0007669"/>
    <property type="project" value="TreeGrafter"/>
</dbReference>
<evidence type="ECO:0000259" key="3">
    <source>
        <dbReference type="SMART" id="SM00829"/>
    </source>
</evidence>
<dbReference type="Pfam" id="PF08240">
    <property type="entry name" value="ADH_N"/>
    <property type="match status" value="1"/>
</dbReference>